<proteinExistence type="predicted"/>
<evidence type="ECO:0000313" key="2">
    <source>
        <dbReference type="EMBL" id="GKV03583.1"/>
    </source>
</evidence>
<evidence type="ECO:0000313" key="3">
    <source>
        <dbReference type="Proteomes" id="UP001054252"/>
    </source>
</evidence>
<comment type="caution">
    <text evidence="2">The sequence shown here is derived from an EMBL/GenBank/DDBJ whole genome shotgun (WGS) entry which is preliminary data.</text>
</comment>
<dbReference type="EMBL" id="BPVZ01000020">
    <property type="protein sequence ID" value="GKV03583.1"/>
    <property type="molecule type" value="Genomic_DNA"/>
</dbReference>
<evidence type="ECO:0000256" key="1">
    <source>
        <dbReference type="SAM" id="MobiDB-lite"/>
    </source>
</evidence>
<accession>A0AAV5IZB5</accession>
<dbReference type="Proteomes" id="UP001054252">
    <property type="component" value="Unassembled WGS sequence"/>
</dbReference>
<feature type="region of interest" description="Disordered" evidence="1">
    <location>
        <begin position="1"/>
        <end position="33"/>
    </location>
</feature>
<sequence length="33" mass="3599">MPTRINGGTPIQFKGHSIFSTRPFGQSRVPGNI</sequence>
<keyword evidence="3" id="KW-1185">Reference proteome</keyword>
<gene>
    <name evidence="2" type="ORF">SLEP1_g15858</name>
</gene>
<name>A0AAV5IZB5_9ROSI</name>
<organism evidence="2 3">
    <name type="scientific">Rubroshorea leprosula</name>
    <dbReference type="NCBI Taxonomy" id="152421"/>
    <lineage>
        <taxon>Eukaryota</taxon>
        <taxon>Viridiplantae</taxon>
        <taxon>Streptophyta</taxon>
        <taxon>Embryophyta</taxon>
        <taxon>Tracheophyta</taxon>
        <taxon>Spermatophyta</taxon>
        <taxon>Magnoliopsida</taxon>
        <taxon>eudicotyledons</taxon>
        <taxon>Gunneridae</taxon>
        <taxon>Pentapetalae</taxon>
        <taxon>rosids</taxon>
        <taxon>malvids</taxon>
        <taxon>Malvales</taxon>
        <taxon>Dipterocarpaceae</taxon>
        <taxon>Rubroshorea</taxon>
    </lineage>
</organism>
<reference evidence="2 3" key="1">
    <citation type="journal article" date="2021" name="Commun. Biol.">
        <title>The genome of Shorea leprosula (Dipterocarpaceae) highlights the ecological relevance of drought in aseasonal tropical rainforests.</title>
        <authorList>
            <person name="Ng K.K.S."/>
            <person name="Kobayashi M.J."/>
            <person name="Fawcett J.A."/>
            <person name="Hatakeyama M."/>
            <person name="Paape T."/>
            <person name="Ng C.H."/>
            <person name="Ang C.C."/>
            <person name="Tnah L.H."/>
            <person name="Lee C.T."/>
            <person name="Nishiyama T."/>
            <person name="Sese J."/>
            <person name="O'Brien M.J."/>
            <person name="Copetti D."/>
            <person name="Mohd Noor M.I."/>
            <person name="Ong R.C."/>
            <person name="Putra M."/>
            <person name="Sireger I.Z."/>
            <person name="Indrioko S."/>
            <person name="Kosugi Y."/>
            <person name="Izuno A."/>
            <person name="Isagi Y."/>
            <person name="Lee S.L."/>
            <person name="Shimizu K.K."/>
        </authorList>
    </citation>
    <scope>NUCLEOTIDE SEQUENCE [LARGE SCALE GENOMIC DNA]</scope>
    <source>
        <strain evidence="2">214</strain>
    </source>
</reference>
<dbReference type="AlphaFoldDB" id="A0AAV5IZB5"/>
<protein>
    <submittedName>
        <fullName evidence="2">Uncharacterized protein</fullName>
    </submittedName>
</protein>